<evidence type="ECO:0000256" key="1">
    <source>
        <dbReference type="PROSITE-ProRule" id="PRU10141"/>
    </source>
</evidence>
<dbReference type="EMBL" id="LN879502">
    <property type="protein sequence ID" value="CUI16701.1"/>
    <property type="molecule type" value="Genomic_DNA"/>
</dbReference>
<dbReference type="PANTHER" id="PTHR24347">
    <property type="entry name" value="SERINE/THREONINE-PROTEIN KINASE"/>
    <property type="match status" value="1"/>
</dbReference>
<dbReference type="Proteomes" id="UP000069902">
    <property type="component" value="Chromosome cPNK"/>
</dbReference>
<proteinExistence type="predicted"/>
<dbReference type="PATRIC" id="fig|389348.3.peg.1195"/>
<sequence length="367" mass="41575">MNRFFILIFILLVNLNTNGFATEQAKTGVEIGEAICSSNDCYQIIEELGEGAFGKVYAVENSTGERFALKSYKRPTELPKETVSEVDSEESNHQLNFMDTLADVQREFLRGQQLDHSHIIKSFDFFTSSTADGEPISFLVLQLVEGKSVYYTKKKAFSQEEVTRAAMQFSDALHYALSQGFFHLDLHENNVMLSDQATAMVIDLASFFTFEEIFGYVKNQTTQAKQEKSPETAQAAVQQALSMDPTRARKLRQFFSHNPGLLERLQQTQTKQKEPLQQAAIAATVSQQVNEFEAARARFHAYYFDNLTGMCLAIISKSNGSREEKIQTYAEIKKLAWNYLEDCEDGNLPPFADYVTKLLEILESSQQ</sequence>
<protein>
    <submittedName>
        <fullName evidence="4">Putative secreted protein</fullName>
    </submittedName>
</protein>
<dbReference type="Pfam" id="PF00069">
    <property type="entry name" value="Pkinase"/>
    <property type="match status" value="1"/>
</dbReference>
<keyword evidence="1" id="KW-0547">Nucleotide-binding</keyword>
<feature type="chain" id="PRO_5006860377" evidence="2">
    <location>
        <begin position="22"/>
        <end position="367"/>
    </location>
</feature>
<reference evidence="5" key="1">
    <citation type="submission" date="2015-09" db="EMBL/GenBank/DDBJ databases">
        <authorList>
            <person name="Bertelli C."/>
        </authorList>
    </citation>
    <scope>NUCLEOTIDE SEQUENCE [LARGE SCALE GENOMIC DNA]</scope>
    <source>
        <strain evidence="5">KNic</strain>
    </source>
</reference>
<name>A0A0U5JC66_9BACT</name>
<dbReference type="STRING" id="389348.PNK_1084"/>
<dbReference type="RefSeq" id="WP_059060767.1">
    <property type="nucleotide sequence ID" value="NZ_LN879502.1"/>
</dbReference>
<dbReference type="KEGG" id="pnl:PNK_1084"/>
<dbReference type="GO" id="GO:0005524">
    <property type="term" value="F:ATP binding"/>
    <property type="evidence" value="ECO:0007669"/>
    <property type="project" value="UniProtKB-UniRule"/>
</dbReference>
<keyword evidence="2" id="KW-0732">Signal</keyword>
<dbReference type="Gene3D" id="1.10.510.10">
    <property type="entry name" value="Transferase(Phosphotransferase) domain 1"/>
    <property type="match status" value="1"/>
</dbReference>
<evidence type="ECO:0000313" key="4">
    <source>
        <dbReference type="EMBL" id="CUI16701.1"/>
    </source>
</evidence>
<evidence type="ECO:0000256" key="2">
    <source>
        <dbReference type="SAM" id="SignalP"/>
    </source>
</evidence>
<feature type="binding site" evidence="1">
    <location>
        <position position="70"/>
    </location>
    <ligand>
        <name>ATP</name>
        <dbReference type="ChEBI" id="CHEBI:30616"/>
    </ligand>
</feature>
<dbReference type="SMART" id="SM00220">
    <property type="entry name" value="S_TKc"/>
    <property type="match status" value="1"/>
</dbReference>
<dbReference type="GO" id="GO:0004672">
    <property type="term" value="F:protein kinase activity"/>
    <property type="evidence" value="ECO:0007669"/>
    <property type="project" value="InterPro"/>
</dbReference>
<dbReference type="InterPro" id="IPR017441">
    <property type="entry name" value="Protein_kinase_ATP_BS"/>
</dbReference>
<feature type="signal peptide" evidence="2">
    <location>
        <begin position="1"/>
        <end position="21"/>
    </location>
</feature>
<evidence type="ECO:0000313" key="5">
    <source>
        <dbReference type="Proteomes" id="UP000069902"/>
    </source>
</evidence>
<dbReference type="PROSITE" id="PS00107">
    <property type="entry name" value="PROTEIN_KINASE_ATP"/>
    <property type="match status" value="1"/>
</dbReference>
<keyword evidence="5" id="KW-1185">Reference proteome</keyword>
<keyword evidence="1" id="KW-0067">ATP-binding</keyword>
<feature type="domain" description="Protein kinase" evidence="3">
    <location>
        <begin position="42"/>
        <end position="367"/>
    </location>
</feature>
<gene>
    <name evidence="4" type="ORF">PNK_1084</name>
</gene>
<dbReference type="PROSITE" id="PS50011">
    <property type="entry name" value="PROTEIN_KINASE_DOM"/>
    <property type="match status" value="1"/>
</dbReference>
<evidence type="ECO:0000259" key="3">
    <source>
        <dbReference type="PROSITE" id="PS50011"/>
    </source>
</evidence>
<dbReference type="SUPFAM" id="SSF56112">
    <property type="entry name" value="Protein kinase-like (PK-like)"/>
    <property type="match status" value="1"/>
</dbReference>
<dbReference type="AlphaFoldDB" id="A0A0U5JC66"/>
<dbReference type="InterPro" id="IPR011009">
    <property type="entry name" value="Kinase-like_dom_sf"/>
</dbReference>
<dbReference type="InterPro" id="IPR000719">
    <property type="entry name" value="Prot_kinase_dom"/>
</dbReference>
<dbReference type="InParanoid" id="A0A0U5JC66"/>
<accession>A0A0U5JC66</accession>
<organism evidence="4 5">
    <name type="scientific">Candidatus Protochlamydia naegleriophila</name>
    <dbReference type="NCBI Taxonomy" id="389348"/>
    <lineage>
        <taxon>Bacteria</taxon>
        <taxon>Pseudomonadati</taxon>
        <taxon>Chlamydiota</taxon>
        <taxon>Chlamydiia</taxon>
        <taxon>Parachlamydiales</taxon>
        <taxon>Parachlamydiaceae</taxon>
        <taxon>Candidatus Protochlamydia</taxon>
    </lineage>
</organism>